<organism evidence="1 2">
    <name type="scientific">Panagrolaimus davidi</name>
    <dbReference type="NCBI Taxonomy" id="227884"/>
    <lineage>
        <taxon>Eukaryota</taxon>
        <taxon>Metazoa</taxon>
        <taxon>Ecdysozoa</taxon>
        <taxon>Nematoda</taxon>
        <taxon>Chromadorea</taxon>
        <taxon>Rhabditida</taxon>
        <taxon>Tylenchina</taxon>
        <taxon>Panagrolaimomorpha</taxon>
        <taxon>Panagrolaimoidea</taxon>
        <taxon>Panagrolaimidae</taxon>
        <taxon>Panagrolaimus</taxon>
    </lineage>
</organism>
<name>A0A914R2U4_9BILA</name>
<evidence type="ECO:0000313" key="1">
    <source>
        <dbReference type="Proteomes" id="UP000887578"/>
    </source>
</evidence>
<dbReference type="WBParaSite" id="PDA_v2.g5751.t1">
    <property type="protein sequence ID" value="PDA_v2.g5751.t1"/>
    <property type="gene ID" value="PDA_v2.g5751"/>
</dbReference>
<protein>
    <submittedName>
        <fullName evidence="2">Uncharacterized protein</fullName>
    </submittedName>
</protein>
<sequence>MEKKKCADGTCYAFYCIGPDGKVMEGIGCYEDFRGACSSLSAEVLEKAKGEKEYQYYYDENVMVVSCGYADVGIDCAYAELYRYKHQAIVDQTFGKNHTKLSGSKQCTYTTEVHGSATEPDKASNSNDVKLSGMFILGFVLFYLW</sequence>
<keyword evidence="1" id="KW-1185">Reference proteome</keyword>
<dbReference type="Proteomes" id="UP000887578">
    <property type="component" value="Unplaced"/>
</dbReference>
<accession>A0A914R2U4</accession>
<reference evidence="2" key="1">
    <citation type="submission" date="2022-11" db="UniProtKB">
        <authorList>
            <consortium name="WormBaseParasite"/>
        </authorList>
    </citation>
    <scope>IDENTIFICATION</scope>
</reference>
<dbReference type="AlphaFoldDB" id="A0A914R2U4"/>
<proteinExistence type="predicted"/>
<evidence type="ECO:0000313" key="2">
    <source>
        <dbReference type="WBParaSite" id="PDA_v2.g5751.t1"/>
    </source>
</evidence>